<comment type="caution">
    <text evidence="4">The sequence shown here is derived from an EMBL/GenBank/DDBJ whole genome shotgun (WGS) entry which is preliminary data.</text>
</comment>
<accession>A0ABX2Y2L0</accession>
<dbReference type="Proteomes" id="UP000093412">
    <property type="component" value="Unassembled WGS sequence"/>
</dbReference>
<proteinExistence type="predicted"/>
<name>A0ABX2Y2L0_9CELL</name>
<dbReference type="Pfam" id="PF02421">
    <property type="entry name" value="FeoB_N"/>
    <property type="match status" value="1"/>
</dbReference>
<keyword evidence="5" id="KW-1185">Reference proteome</keyword>
<evidence type="ECO:0000259" key="3">
    <source>
        <dbReference type="PROSITE" id="PS51711"/>
    </source>
</evidence>
<sequence>MSCPRCEGGAPRTHEGPDGAAHPRGRRAPGGGATTAPAPVLRVLLVGTPNAGKSTLFNHLTGARQTTRNVPGTTVDLARGTWRPRTGAGTTTATPLALVDLPGTYSLTPVSPDEAVTVAEIDRAGAEPGTVTLLVANAAELHSALFLLGQVGARTERVVVALTMTDVATADGVTVDPRRLAARLGVPVVEVDPRTGRGTDGLVAAVRAVSEHPRPVPGLPGAAAPGTAPDDELDRIDALLGWADDVVESVGAHGSATRSRADRIDALLLDPWVGLPVFVVTLWALFQLATWVAAPIMGATEALVTGPVAGLVTWALDGVGLSGGWLEGLLVDGLVAGVGVVVAFAPLMALMFLAIGLLEDSGYVARVAVLADRLMRSVGLDGRVIMPLIVGFGCNLPALAATRTLPNARQRLLTGLLIPYASCPARLTVYVLLAGTFFPRHTGLVVLAMYVLSVALVLVGALVLRGTLFRDLTHEPLALVLPAYHVPRPVPLLVTTGRRVLAFLRGAGTIIVGVLVVVWLLLSVPVTPGHTFGEVPVHDSAYGRLTDQVAPVFSPAGYGDWRTTSALVTGFVAKEVAVGALAQAYAVDEPVGSSPGELGEQLRATLDETSGGHAPAAALAFMVFVLAYTPCLATVAEQQRMFGWRWTLGAVAIQLSVAWVLSVATFQLLRLVW</sequence>
<feature type="transmembrane region" description="Helical" evidence="2">
    <location>
        <begin position="616"/>
        <end position="636"/>
    </location>
</feature>
<feature type="transmembrane region" description="Helical" evidence="2">
    <location>
        <begin position="648"/>
        <end position="669"/>
    </location>
</feature>
<dbReference type="InterPro" id="IPR011642">
    <property type="entry name" value="Gate_dom"/>
</dbReference>
<keyword evidence="2" id="KW-1133">Transmembrane helix</keyword>
<evidence type="ECO:0000256" key="2">
    <source>
        <dbReference type="SAM" id="Phobius"/>
    </source>
</evidence>
<feature type="transmembrane region" description="Helical" evidence="2">
    <location>
        <begin position="267"/>
        <end position="286"/>
    </location>
</feature>
<dbReference type="InterPro" id="IPR027417">
    <property type="entry name" value="P-loop_NTPase"/>
</dbReference>
<dbReference type="PANTHER" id="PTHR43185:SF1">
    <property type="entry name" value="FE(2+) TRANSPORTER FEOB"/>
    <property type="match status" value="1"/>
</dbReference>
<dbReference type="PANTHER" id="PTHR43185">
    <property type="entry name" value="FERROUS IRON TRANSPORT PROTEIN B"/>
    <property type="match status" value="1"/>
</dbReference>
<dbReference type="SUPFAM" id="SSF52540">
    <property type="entry name" value="P-loop containing nucleoside triphosphate hydrolases"/>
    <property type="match status" value="1"/>
</dbReference>
<feature type="domain" description="FeoB-type G" evidence="3">
    <location>
        <begin position="40"/>
        <end position="212"/>
    </location>
</feature>
<dbReference type="InterPro" id="IPR011640">
    <property type="entry name" value="Fe2_transport_prot_B_C"/>
</dbReference>
<dbReference type="InterPro" id="IPR050860">
    <property type="entry name" value="FeoB_GTPase"/>
</dbReference>
<evidence type="ECO:0000313" key="5">
    <source>
        <dbReference type="Proteomes" id="UP000093412"/>
    </source>
</evidence>
<dbReference type="Pfam" id="PF07670">
    <property type="entry name" value="Gate"/>
    <property type="match status" value="2"/>
</dbReference>
<dbReference type="Pfam" id="PF07664">
    <property type="entry name" value="FeoB_C"/>
    <property type="match status" value="1"/>
</dbReference>
<keyword evidence="2" id="KW-0472">Membrane</keyword>
<dbReference type="InterPro" id="IPR030389">
    <property type="entry name" value="G_FEOB_dom"/>
</dbReference>
<feature type="transmembrane region" description="Helical" evidence="2">
    <location>
        <begin position="292"/>
        <end position="316"/>
    </location>
</feature>
<evidence type="ECO:0000256" key="1">
    <source>
        <dbReference type="SAM" id="MobiDB-lite"/>
    </source>
</evidence>
<keyword evidence="2" id="KW-0812">Transmembrane</keyword>
<dbReference type="EMBL" id="MAQA01000029">
    <property type="protein sequence ID" value="OCI30792.1"/>
    <property type="molecule type" value="Genomic_DNA"/>
</dbReference>
<evidence type="ECO:0000313" key="4">
    <source>
        <dbReference type="EMBL" id="OCI30792.1"/>
    </source>
</evidence>
<feature type="transmembrane region" description="Helical" evidence="2">
    <location>
        <begin position="384"/>
        <end position="405"/>
    </location>
</feature>
<dbReference type="RefSeq" id="WP_083201425.1">
    <property type="nucleotide sequence ID" value="NZ_MAQA01000029.1"/>
</dbReference>
<dbReference type="PROSITE" id="PS51711">
    <property type="entry name" value="G_FEOB"/>
    <property type="match status" value="1"/>
</dbReference>
<organism evidence="4 5">
    <name type="scientific">Oerskovia enterophila</name>
    <dbReference type="NCBI Taxonomy" id="43678"/>
    <lineage>
        <taxon>Bacteria</taxon>
        <taxon>Bacillati</taxon>
        <taxon>Actinomycetota</taxon>
        <taxon>Actinomycetes</taxon>
        <taxon>Micrococcales</taxon>
        <taxon>Cellulomonadaceae</taxon>
        <taxon>Oerskovia</taxon>
    </lineage>
</organism>
<feature type="region of interest" description="Disordered" evidence="1">
    <location>
        <begin position="1"/>
        <end position="36"/>
    </location>
</feature>
<dbReference type="Gene3D" id="3.40.50.300">
    <property type="entry name" value="P-loop containing nucleotide triphosphate hydrolases"/>
    <property type="match status" value="1"/>
</dbReference>
<feature type="transmembrane region" description="Helical" evidence="2">
    <location>
        <begin position="417"/>
        <end position="438"/>
    </location>
</feature>
<protein>
    <submittedName>
        <fullName evidence="4">Ferrous iron transport protein B</fullName>
    </submittedName>
</protein>
<reference evidence="4 5" key="1">
    <citation type="submission" date="2016-06" db="EMBL/GenBank/DDBJ databases">
        <title>Genome sequence of Oerskovia enterophila DSM 43852.</title>
        <authorList>
            <person name="Poehlein A."/>
            <person name="Jag V."/>
            <person name="Bengelsdorf F.R."/>
            <person name="Daniel R."/>
            <person name="Duerre P."/>
        </authorList>
    </citation>
    <scope>NUCLEOTIDE SEQUENCE [LARGE SCALE GENOMIC DNA]</scope>
    <source>
        <strain evidence="4 5">DSM 43852</strain>
    </source>
</reference>
<feature type="transmembrane region" description="Helical" evidence="2">
    <location>
        <begin position="444"/>
        <end position="464"/>
    </location>
</feature>
<gene>
    <name evidence="4" type="primary">feoB</name>
    <name evidence="4" type="ORF">OERS_25520</name>
</gene>
<feature type="transmembrane region" description="Helical" evidence="2">
    <location>
        <begin position="502"/>
        <end position="522"/>
    </location>
</feature>
<feature type="transmembrane region" description="Helical" evidence="2">
    <location>
        <begin position="328"/>
        <end position="355"/>
    </location>
</feature>